<organism evidence="1 2">
    <name type="scientific">Gossypium australe</name>
    <dbReference type="NCBI Taxonomy" id="47621"/>
    <lineage>
        <taxon>Eukaryota</taxon>
        <taxon>Viridiplantae</taxon>
        <taxon>Streptophyta</taxon>
        <taxon>Embryophyta</taxon>
        <taxon>Tracheophyta</taxon>
        <taxon>Spermatophyta</taxon>
        <taxon>Magnoliopsida</taxon>
        <taxon>eudicotyledons</taxon>
        <taxon>Gunneridae</taxon>
        <taxon>Pentapetalae</taxon>
        <taxon>rosids</taxon>
        <taxon>malvids</taxon>
        <taxon>Malvales</taxon>
        <taxon>Malvaceae</taxon>
        <taxon>Malvoideae</taxon>
        <taxon>Gossypium</taxon>
    </lineage>
</organism>
<dbReference type="PANTHER" id="PTHR11439">
    <property type="entry name" value="GAG-POL-RELATED RETROTRANSPOSON"/>
    <property type="match status" value="1"/>
</dbReference>
<keyword evidence="2" id="KW-1185">Reference proteome</keyword>
<proteinExistence type="predicted"/>
<accession>A0A5B6W9T6</accession>
<comment type="caution">
    <text evidence="1">The sequence shown here is derived from an EMBL/GenBank/DDBJ whole genome shotgun (WGS) entry which is preliminary data.</text>
</comment>
<dbReference type="Proteomes" id="UP000325315">
    <property type="component" value="Unassembled WGS sequence"/>
</dbReference>
<gene>
    <name evidence="1" type="ORF">EPI10_011520</name>
</gene>
<dbReference type="EMBL" id="SMMG02000004">
    <property type="protein sequence ID" value="KAA3477642.1"/>
    <property type="molecule type" value="Genomic_DNA"/>
</dbReference>
<dbReference type="CDD" id="cd09272">
    <property type="entry name" value="RNase_HI_RT_Ty1"/>
    <property type="match status" value="1"/>
</dbReference>
<dbReference type="AlphaFoldDB" id="A0A5B6W9T6"/>
<evidence type="ECO:0000313" key="1">
    <source>
        <dbReference type="EMBL" id="KAA3477642.1"/>
    </source>
</evidence>
<dbReference type="OrthoDB" id="992938at2759"/>
<name>A0A5B6W9T6_9ROSI</name>
<sequence>MVSLYVNGLLVNGSCRMLPIEFKKQMQAKLECLILETRPIFLSKQEVFISQKILNRFCMENYKPIDTPIAQGNYRSLIGCLLYLTTLKLDIMFFVSLLLRYMHCYNVVHFKIEKRALKYVKVTLSYGIKYVKENELKLTGLTYNDWVGSVKDMKSTSGYFFTLGSKIVAQSTTEAEYIATATAISQTLWLRKLMFDLNLIQWEITKIYYDNQSVVSIAKNSVFHGKTKHLKIKHHFVREVEQSNEVNLVHCRLDDKLVDILTNPIGKIRFERLRHDIGVRNIMTKEECCEVVTKLQAHPNLRVHPELQDQTQLRAHESCEHNQSCKLIKHASSTNM</sequence>
<protein>
    <submittedName>
        <fullName evidence="1">Laccase-2-like</fullName>
    </submittedName>
</protein>
<reference evidence="2" key="1">
    <citation type="journal article" date="2019" name="Plant Biotechnol. J.">
        <title>Genome sequencing of the Australian wild diploid species Gossypium australe highlights disease resistance and delayed gland morphogenesis.</title>
        <authorList>
            <person name="Cai Y."/>
            <person name="Cai X."/>
            <person name="Wang Q."/>
            <person name="Wang P."/>
            <person name="Zhang Y."/>
            <person name="Cai C."/>
            <person name="Xu Y."/>
            <person name="Wang K."/>
            <person name="Zhou Z."/>
            <person name="Wang C."/>
            <person name="Geng S."/>
            <person name="Li B."/>
            <person name="Dong Q."/>
            <person name="Hou Y."/>
            <person name="Wang H."/>
            <person name="Ai P."/>
            <person name="Liu Z."/>
            <person name="Yi F."/>
            <person name="Sun M."/>
            <person name="An G."/>
            <person name="Cheng J."/>
            <person name="Zhang Y."/>
            <person name="Shi Q."/>
            <person name="Xie Y."/>
            <person name="Shi X."/>
            <person name="Chang Y."/>
            <person name="Huang F."/>
            <person name="Chen Y."/>
            <person name="Hong S."/>
            <person name="Mi L."/>
            <person name="Sun Q."/>
            <person name="Zhang L."/>
            <person name="Zhou B."/>
            <person name="Peng R."/>
            <person name="Zhang X."/>
            <person name="Liu F."/>
        </authorList>
    </citation>
    <scope>NUCLEOTIDE SEQUENCE [LARGE SCALE GENOMIC DNA]</scope>
    <source>
        <strain evidence="2">cv. PA1801</strain>
    </source>
</reference>
<dbReference type="PANTHER" id="PTHR11439:SF503">
    <property type="entry name" value="CYSTEINE-RICH RLK (RECEPTOR-LIKE PROTEIN KINASE) 8"/>
    <property type="match status" value="1"/>
</dbReference>
<evidence type="ECO:0000313" key="2">
    <source>
        <dbReference type="Proteomes" id="UP000325315"/>
    </source>
</evidence>